<sequence>MLSFARFFHPSPPALVTLNQATRRKHQKKVKPSRSPLLFGNTQKKGVVSQIYIQKPKKPNSAKRKVARVKLTSGKTVQAYIPGEGHNLQEHSVVLVRGGRAQDLPGVRYKLVRGCLDLGAVVNRTTSRSKYGAKKPKQQ</sequence>
<dbReference type="STRING" id="5627.A0A1C7M4G8"/>
<comment type="caution">
    <text evidence="5">The sequence shown here is derived from an EMBL/GenBank/DDBJ whole genome shotgun (WGS) entry which is preliminary data.</text>
</comment>
<evidence type="ECO:0000313" key="5">
    <source>
        <dbReference type="EMBL" id="OBZ71249.1"/>
    </source>
</evidence>
<dbReference type="PIRSF" id="PIRSF002133">
    <property type="entry name" value="Ribosomal_S12/S23"/>
    <property type="match status" value="1"/>
</dbReference>
<keyword evidence="2 4" id="KW-0689">Ribosomal protein</keyword>
<name>A0A1C7M4G8_GRIFR</name>
<accession>A0A1C7M4G8</accession>
<evidence type="ECO:0000256" key="4">
    <source>
        <dbReference type="RuleBase" id="RU003622"/>
    </source>
</evidence>
<dbReference type="InterPro" id="IPR005679">
    <property type="entry name" value="Ribosomal_uS12_bac"/>
</dbReference>
<keyword evidence="3 4" id="KW-0687">Ribonucleoprotein</keyword>
<evidence type="ECO:0000256" key="2">
    <source>
        <dbReference type="ARBA" id="ARBA00022980"/>
    </source>
</evidence>
<dbReference type="GO" id="GO:0015935">
    <property type="term" value="C:small ribosomal subunit"/>
    <property type="evidence" value="ECO:0007669"/>
    <property type="project" value="InterPro"/>
</dbReference>
<gene>
    <name evidence="5" type="primary">rpsL</name>
    <name evidence="5" type="ORF">A0H81_08378</name>
</gene>
<dbReference type="OMA" id="VCIRVYT"/>
<dbReference type="InterPro" id="IPR012340">
    <property type="entry name" value="NA-bd_OB-fold"/>
</dbReference>
<dbReference type="Gene3D" id="2.40.50.140">
    <property type="entry name" value="Nucleic acid-binding proteins"/>
    <property type="match status" value="1"/>
</dbReference>
<protein>
    <submittedName>
        <fullName evidence="5">30S ribosomal protein S12</fullName>
    </submittedName>
</protein>
<evidence type="ECO:0000256" key="1">
    <source>
        <dbReference type="ARBA" id="ARBA00005657"/>
    </source>
</evidence>
<dbReference type="GO" id="GO:0003735">
    <property type="term" value="F:structural constituent of ribosome"/>
    <property type="evidence" value="ECO:0007669"/>
    <property type="project" value="InterPro"/>
</dbReference>
<dbReference type="AlphaFoldDB" id="A0A1C7M4G8"/>
<dbReference type="NCBIfam" id="TIGR00981">
    <property type="entry name" value="rpsL_bact"/>
    <property type="match status" value="1"/>
</dbReference>
<reference evidence="5 6" key="1">
    <citation type="submission" date="2016-03" db="EMBL/GenBank/DDBJ databases">
        <title>Whole genome sequencing of Grifola frondosa 9006-11.</title>
        <authorList>
            <person name="Min B."/>
            <person name="Park H."/>
            <person name="Kim J.-G."/>
            <person name="Cho H."/>
            <person name="Oh Y.-L."/>
            <person name="Kong W.-S."/>
            <person name="Choi I.-G."/>
        </authorList>
    </citation>
    <scope>NUCLEOTIDE SEQUENCE [LARGE SCALE GENOMIC DNA]</scope>
    <source>
        <strain evidence="5 6">9006-11</strain>
    </source>
</reference>
<evidence type="ECO:0000313" key="6">
    <source>
        <dbReference type="Proteomes" id="UP000092993"/>
    </source>
</evidence>
<dbReference type="OrthoDB" id="361013at2759"/>
<dbReference type="InterPro" id="IPR006032">
    <property type="entry name" value="Ribosomal_uS12"/>
</dbReference>
<comment type="similarity">
    <text evidence="1 4">Belongs to the universal ribosomal protein uS12 family.</text>
</comment>
<dbReference type="CDD" id="cd03368">
    <property type="entry name" value="Ribosomal_S12"/>
    <property type="match status" value="1"/>
</dbReference>
<dbReference type="PROSITE" id="PS00055">
    <property type="entry name" value="RIBOSOMAL_S12"/>
    <property type="match status" value="1"/>
</dbReference>
<dbReference type="Pfam" id="PF00164">
    <property type="entry name" value="Ribosom_S12_S23"/>
    <property type="match status" value="1"/>
</dbReference>
<dbReference type="PANTHER" id="PTHR11652">
    <property type="entry name" value="30S RIBOSOMAL PROTEIN S12 FAMILY MEMBER"/>
    <property type="match status" value="1"/>
</dbReference>
<dbReference type="FunFam" id="2.40.50.140:FF:000099">
    <property type="entry name" value="Ribosomal protein S12, mitochondrial"/>
    <property type="match status" value="1"/>
</dbReference>
<dbReference type="PRINTS" id="PR01034">
    <property type="entry name" value="RIBOSOMALS12"/>
</dbReference>
<dbReference type="EMBL" id="LUGG01000011">
    <property type="protein sequence ID" value="OBZ71249.1"/>
    <property type="molecule type" value="Genomic_DNA"/>
</dbReference>
<dbReference type="GO" id="GO:0006412">
    <property type="term" value="P:translation"/>
    <property type="evidence" value="ECO:0007669"/>
    <property type="project" value="InterPro"/>
</dbReference>
<evidence type="ECO:0000256" key="3">
    <source>
        <dbReference type="ARBA" id="ARBA00023274"/>
    </source>
</evidence>
<proteinExistence type="inferred from homology"/>
<keyword evidence="6" id="KW-1185">Reference proteome</keyword>
<dbReference type="SUPFAM" id="SSF50249">
    <property type="entry name" value="Nucleic acid-binding proteins"/>
    <property type="match status" value="1"/>
</dbReference>
<dbReference type="Proteomes" id="UP000092993">
    <property type="component" value="Unassembled WGS sequence"/>
</dbReference>
<organism evidence="5 6">
    <name type="scientific">Grifola frondosa</name>
    <name type="common">Maitake</name>
    <name type="synonym">Polyporus frondosus</name>
    <dbReference type="NCBI Taxonomy" id="5627"/>
    <lineage>
        <taxon>Eukaryota</taxon>
        <taxon>Fungi</taxon>
        <taxon>Dikarya</taxon>
        <taxon>Basidiomycota</taxon>
        <taxon>Agaricomycotina</taxon>
        <taxon>Agaricomycetes</taxon>
        <taxon>Polyporales</taxon>
        <taxon>Grifolaceae</taxon>
        <taxon>Grifola</taxon>
    </lineage>
</organism>